<dbReference type="Pfam" id="PF13738">
    <property type="entry name" value="Pyr_redox_3"/>
    <property type="match status" value="1"/>
</dbReference>
<dbReference type="InterPro" id="IPR050982">
    <property type="entry name" value="Auxin_biosynth/cation_transpt"/>
</dbReference>
<dbReference type="PANTHER" id="PTHR43539:SF91">
    <property type="entry name" value="FAD-DEPENDENT URATE HYDROXYLASE"/>
    <property type="match status" value="1"/>
</dbReference>
<keyword evidence="1" id="KW-0560">Oxidoreductase</keyword>
<organism evidence="2 3">
    <name type="scientific">Methylobacterium organophilum</name>
    <dbReference type="NCBI Taxonomy" id="410"/>
    <lineage>
        <taxon>Bacteria</taxon>
        <taxon>Pseudomonadati</taxon>
        <taxon>Pseudomonadota</taxon>
        <taxon>Alphaproteobacteria</taxon>
        <taxon>Hyphomicrobiales</taxon>
        <taxon>Methylobacteriaceae</taxon>
        <taxon>Methylobacterium</taxon>
    </lineage>
</organism>
<comment type="caution">
    <text evidence="2">The sequence shown here is derived from an EMBL/GenBank/DDBJ whole genome shotgun (WGS) entry which is preliminary data.</text>
</comment>
<reference evidence="2" key="1">
    <citation type="journal article" date="2021" name="Front. Microbiol.">
        <title>Comprehensive Comparative Genomics and Phenotyping of Methylobacterium Species.</title>
        <authorList>
            <person name="Alessa O."/>
            <person name="Ogura Y."/>
            <person name="Fujitani Y."/>
            <person name="Takami H."/>
            <person name="Hayashi T."/>
            <person name="Sahin N."/>
            <person name="Tani A."/>
        </authorList>
    </citation>
    <scope>NUCLEOTIDE SEQUENCE</scope>
    <source>
        <strain evidence="2">NBRC 15689</strain>
    </source>
</reference>
<accession>A0ABQ4TC03</accession>
<protein>
    <submittedName>
        <fullName evidence="2">FAD-dependent urate hydroxylase</fullName>
    </submittedName>
</protein>
<dbReference type="PANTHER" id="PTHR43539">
    <property type="entry name" value="FLAVIN-BINDING MONOOXYGENASE-LIKE PROTEIN (AFU_ORTHOLOGUE AFUA_4G09220)"/>
    <property type="match status" value="1"/>
</dbReference>
<evidence type="ECO:0000256" key="1">
    <source>
        <dbReference type="ARBA" id="ARBA00023002"/>
    </source>
</evidence>
<proteinExistence type="predicted"/>
<reference evidence="2" key="2">
    <citation type="submission" date="2021-08" db="EMBL/GenBank/DDBJ databases">
        <authorList>
            <person name="Tani A."/>
            <person name="Ola A."/>
            <person name="Ogura Y."/>
            <person name="Katsura K."/>
            <person name="Hayashi T."/>
        </authorList>
    </citation>
    <scope>NUCLEOTIDE SEQUENCE</scope>
    <source>
        <strain evidence="2">NBRC 15689</strain>
    </source>
</reference>
<sequence length="513" mass="55428">MGALSGRSHACRAETAATTGDAALDALAARARADLEALSYPSARWVTPARRPDGAPIHAALIVGGGQSGLMTAAALRRDGVDDVVLLDRAPAGQEGVWDSFARMEELRTPKGLNGIEFGCPSLSVAAWYAARYGAGAWDALQRIPRRDWAAYLRWYRDTLGLAVESGTAVIDIRPAPEDADVVVVAAIQGGCEVLRYARNVVIATGFDGAGGWDVPEFVSAALPRDRYDHTNGFIDFARLRGKRIAILGHGASAFDNANAALAAGAARVDLCFRRERLPRANPHRHLENAGMLAHFPDLDCATRWRVARHVRRVDQPPAPRGFAMAMANPDFHLHPGSPWLSVRLAGDAIAVETPRGTLACDHLLCATGVAVDLAARPELRSIAPVIARWADRYRPEPGEEDERFAAYPFLATDFSFTPREAADAWVTRVFCFNGASAVSHGPHTASISGHRHALPRVVRGITQRLFVLQAGAFLPALQAYAEAELDLPEDFEIRHRAVFPAPVSEEVSHEHA</sequence>
<gene>
    <name evidence="2" type="primary">hpyO</name>
    <name evidence="2" type="ORF">LKMONMHP_4081</name>
</gene>
<dbReference type="RefSeq" id="WP_238313468.1">
    <property type="nucleotide sequence ID" value="NZ_BPQV01000014.1"/>
</dbReference>
<dbReference type="Gene3D" id="3.50.50.60">
    <property type="entry name" value="FAD/NAD(P)-binding domain"/>
    <property type="match status" value="2"/>
</dbReference>
<evidence type="ECO:0000313" key="2">
    <source>
        <dbReference type="EMBL" id="GJE29202.1"/>
    </source>
</evidence>
<evidence type="ECO:0000313" key="3">
    <source>
        <dbReference type="Proteomes" id="UP001055156"/>
    </source>
</evidence>
<dbReference type="PRINTS" id="PR00420">
    <property type="entry name" value="RNGMNOXGNASE"/>
</dbReference>
<keyword evidence="3" id="KW-1185">Reference proteome</keyword>
<dbReference type="Proteomes" id="UP001055156">
    <property type="component" value="Unassembled WGS sequence"/>
</dbReference>
<dbReference type="SUPFAM" id="SSF51905">
    <property type="entry name" value="FAD/NAD(P)-binding domain"/>
    <property type="match status" value="1"/>
</dbReference>
<name>A0ABQ4TC03_METOR</name>
<dbReference type="EMBL" id="BPQV01000014">
    <property type="protein sequence ID" value="GJE29202.1"/>
    <property type="molecule type" value="Genomic_DNA"/>
</dbReference>
<dbReference type="InterPro" id="IPR036188">
    <property type="entry name" value="FAD/NAD-bd_sf"/>
</dbReference>